<evidence type="ECO:0000256" key="2">
    <source>
        <dbReference type="SAM" id="MobiDB-lite"/>
    </source>
</evidence>
<keyword evidence="1" id="KW-0175">Coiled coil</keyword>
<accession>A0A813A8P3</accession>
<organism evidence="3 4">
    <name type="scientific">Symbiodinium necroappetens</name>
    <dbReference type="NCBI Taxonomy" id="1628268"/>
    <lineage>
        <taxon>Eukaryota</taxon>
        <taxon>Sar</taxon>
        <taxon>Alveolata</taxon>
        <taxon>Dinophyceae</taxon>
        <taxon>Suessiales</taxon>
        <taxon>Symbiodiniaceae</taxon>
        <taxon>Symbiodinium</taxon>
    </lineage>
</organism>
<feature type="non-terminal residue" evidence="3">
    <location>
        <position position="1"/>
    </location>
</feature>
<reference evidence="3" key="1">
    <citation type="submission" date="2021-02" db="EMBL/GenBank/DDBJ databases">
        <authorList>
            <person name="Dougan E. K."/>
            <person name="Rhodes N."/>
            <person name="Thang M."/>
            <person name="Chan C."/>
        </authorList>
    </citation>
    <scope>NUCLEOTIDE SEQUENCE</scope>
</reference>
<sequence>CTDVAIWCGLWELVRSIPGASALILPPKIAGALLELGAADQLRLKHHPALALPEGMLVFVPFVHQEHWTLLVLSISNGSVLAEVFDGVPGRNLVQAKQLSTLLCELAGRSLATVTECCTWPQRTLNDCGAILLAHAAGKISGTNDPAQLQEAQAFIATFPPLPHCLLGRGGLSSEQEQALQKLLVSKGVPSANVAARLQQAVSKLGPGPIAEALHSRNPWQALKSAGSRPGTLFKWVQPDELEMHIEQRAQERFGTEVPRAKAKKQKQVKRTFPAPLHVDPLQLQLAPGSFTSQSGTPLAQLSYQEVQSQATGICFVTQAQAAPFVQEAILVQGSLVQLGDECVQLAATDIAEVDHLPTVVCRLSLYRDECKSPWDQITDAPIRALLQQVPELQVCKATTCDQCCPAFHAAVDEVVDHLFLDVWARQWCRLSGGKAKAGEAELFQAFVRVPSSALPHLFKVTFPGLYIEPRAADGSGPHSAWAVVWLPGANAAQALHSLKTTSKAVALTRLGAKYGLRTKEADEQAVFEALRPQHQFVKVRIIARYRLHPLPHGFQRHNLVNLLKQWSWNCRPLQPDRGDATGCAWLVGASCEPPAQALPLGTGYVLASKVKDVGNPRPPSAAICASTRTKKALLIDDDPDEQGLADPWMGGRDPWSQSRAQSTAPPSSASSSPEAVLKLAQLETDLKANLKTMLQQTLDERDASGPPPGLSEQDKRLHTLETSVQELRHQGTKFEGWFQSFGTKVADQAQQLEHLASTVKEQQAELSRVKTDVQQTVQSAVGSLQSELTNQMAAQLAGQMEQITELFASKKARH</sequence>
<name>A0A813A8P3_9DINO</name>
<protein>
    <recommendedName>
        <fullName evidence="5">Ubiquitin-like protease family profile domain-containing protein</fullName>
    </recommendedName>
</protein>
<evidence type="ECO:0000256" key="1">
    <source>
        <dbReference type="SAM" id="Coils"/>
    </source>
</evidence>
<feature type="compositionally biased region" description="Low complexity" evidence="2">
    <location>
        <begin position="657"/>
        <end position="674"/>
    </location>
</feature>
<dbReference type="OrthoDB" id="440862at2759"/>
<comment type="caution">
    <text evidence="3">The sequence shown here is derived from an EMBL/GenBank/DDBJ whole genome shotgun (WGS) entry which is preliminary data.</text>
</comment>
<evidence type="ECO:0000313" key="3">
    <source>
        <dbReference type="EMBL" id="CAE7859765.1"/>
    </source>
</evidence>
<dbReference type="Gene3D" id="3.40.395.10">
    <property type="entry name" value="Adenoviral Proteinase, Chain A"/>
    <property type="match status" value="1"/>
</dbReference>
<feature type="region of interest" description="Disordered" evidence="2">
    <location>
        <begin position="635"/>
        <end position="676"/>
    </location>
</feature>
<dbReference type="AlphaFoldDB" id="A0A813A8P3"/>
<gene>
    <name evidence="3" type="ORF">SNEC2469_LOCUS27175</name>
</gene>
<evidence type="ECO:0000313" key="4">
    <source>
        <dbReference type="Proteomes" id="UP000601435"/>
    </source>
</evidence>
<evidence type="ECO:0008006" key="5">
    <source>
        <dbReference type="Google" id="ProtNLM"/>
    </source>
</evidence>
<proteinExistence type="predicted"/>
<feature type="coiled-coil region" evidence="1">
    <location>
        <begin position="711"/>
        <end position="773"/>
    </location>
</feature>
<dbReference type="Proteomes" id="UP000601435">
    <property type="component" value="Unassembled WGS sequence"/>
</dbReference>
<dbReference type="EMBL" id="CAJNJA010056747">
    <property type="protein sequence ID" value="CAE7859765.1"/>
    <property type="molecule type" value="Genomic_DNA"/>
</dbReference>
<keyword evidence="4" id="KW-1185">Reference proteome</keyword>